<dbReference type="RefSeq" id="WP_116073401.1">
    <property type="nucleotide sequence ID" value="NZ_CP187630.1"/>
</dbReference>
<feature type="region of interest" description="Disordered" evidence="1">
    <location>
        <begin position="1"/>
        <end position="36"/>
    </location>
</feature>
<evidence type="ECO:0000313" key="2">
    <source>
        <dbReference type="EMBL" id="RDZ16485.1"/>
    </source>
</evidence>
<sequence length="75" mass="8311">MIGEQGKDSWGKSGRDETPQERKRRGGSAAARGKRSLAWKSTAVSQAVQLLYPICLSLNWINVVMSQSVFNSKEE</sequence>
<reference evidence="2" key="1">
    <citation type="journal article" date="2018" name="Appl. Environ. Microbiol.">
        <title>Antimicrobial susceptibility testing and tentative epidemiological cut-off values of five Bacillus species relevant for use as animal feed additives or for plant protection.</title>
        <authorList>
            <person name="Agerso Y."/>
            <person name="Stuer-Lauridsen B."/>
            <person name="Bjerre K."/>
            <person name="Jensen M.G."/>
            <person name="Johansen E."/>
            <person name="Bennedsen M."/>
            <person name="Brockmann E."/>
            <person name="Nielsen B."/>
        </authorList>
    </citation>
    <scope>NUCLEOTIDE SEQUENCE [LARGE SCALE GENOMIC DNA]</scope>
    <source>
        <strain evidence="2">CHCC20162</strain>
    </source>
</reference>
<evidence type="ECO:0000313" key="3">
    <source>
        <dbReference type="Proteomes" id="UP000256519"/>
    </source>
</evidence>
<accession>A0A3D8X7Q1</accession>
<proteinExistence type="predicted"/>
<comment type="caution">
    <text evidence="2">The sequence shown here is derived from an EMBL/GenBank/DDBJ whole genome shotgun (WGS) entry which is preliminary data.</text>
</comment>
<feature type="compositionally biased region" description="Basic residues" evidence="1">
    <location>
        <begin position="22"/>
        <end position="36"/>
    </location>
</feature>
<gene>
    <name evidence="2" type="ORF">C3744_08160</name>
</gene>
<dbReference type="EMBL" id="PQWM01000007">
    <property type="protein sequence ID" value="RDZ16485.1"/>
    <property type="molecule type" value="Genomic_DNA"/>
</dbReference>
<evidence type="ECO:0000256" key="1">
    <source>
        <dbReference type="SAM" id="MobiDB-lite"/>
    </source>
</evidence>
<feature type="compositionally biased region" description="Basic and acidic residues" evidence="1">
    <location>
        <begin position="1"/>
        <end position="21"/>
    </location>
</feature>
<dbReference type="AlphaFoldDB" id="A0A3D8X7Q1"/>
<name>A0A3D8X7Q1_PRIMG</name>
<dbReference type="Proteomes" id="UP000256519">
    <property type="component" value="Unassembled WGS sequence"/>
</dbReference>
<protein>
    <submittedName>
        <fullName evidence="2">Uncharacterized protein</fullName>
    </submittedName>
</protein>
<organism evidence="2 3">
    <name type="scientific">Priestia megaterium</name>
    <name type="common">Bacillus megaterium</name>
    <dbReference type="NCBI Taxonomy" id="1404"/>
    <lineage>
        <taxon>Bacteria</taxon>
        <taxon>Bacillati</taxon>
        <taxon>Bacillota</taxon>
        <taxon>Bacilli</taxon>
        <taxon>Bacillales</taxon>
        <taxon>Bacillaceae</taxon>
        <taxon>Priestia</taxon>
    </lineage>
</organism>